<evidence type="ECO:0000259" key="5">
    <source>
        <dbReference type="Pfam" id="PF05426"/>
    </source>
</evidence>
<dbReference type="PANTHER" id="PTHR39210:SF1">
    <property type="entry name" value="HEPARIN-SULFATE LYASE"/>
    <property type="match status" value="1"/>
</dbReference>
<keyword evidence="8" id="KW-1185">Reference proteome</keyword>
<sequence length="694" mass="78388">MMNLKEKADTFSWVGPVVDKLKTELDPFREEEILLPAEPGGWWHQYVCPRHHTELIFDAAEQDAFVFSCPKGCKLEGEPYRGAWLVYRHQAMARYALQAAAVYAADGEDFYSGLAQTILVGYAEQFPLYPVHPDGQPWMLRGRAFHQALTEAIWSTTLIRAYLLLVDNGVTFTEEEEKKLQVFFLMLEESMEQYRHILIHEKQNAESNYTAWLNASLACVYAAKGSREKLASLLKGEGGFYHHLSIGVKPDGFEFEGSTYYHIFVLRAYLITAEMAGRFGVDLYDARGDQGQSIRGMFQLLVELSGDNGELPALHDGPYARVPFAREITEVFEIGCLVYKDPTYQPILAKAYRYLYGQEERPGLEALLYGQRESKEFHSACWTRASVLLPDSGFAVLRHLGNPLSVLADFGEHGGSHGHYDKLHITIMHRLGEVAPELGMVPYGSILRKEWYAETASHNTISIGGRSQAPHTGSCRQFRQESEDTYLWIRSDGAYEGAVLDRHLWLTDGWLLDWFHVEQVTGQKQDQEVDLWFHPTGHLLFPVEPRPIRMDSPAVLGQEAGYGSVEVLSLLQNETDYALRAGWSTLYGGGGHDPEYEVSVNTLLPPGSILHEIRTPGIAEDPSRRIRGIMLRHRGPSVDFITVYRAGHEPAVLKLVSEAGEPARIQIETTGQRVVYCLNPETGLIQEEFRNMEE</sequence>
<proteinExistence type="predicted"/>
<feature type="domain" description="Alginate lyase" evidence="5">
    <location>
        <begin position="159"/>
        <end position="307"/>
    </location>
</feature>
<dbReference type="SUPFAM" id="SSF48230">
    <property type="entry name" value="Chondroitin AC/alginate lyase"/>
    <property type="match status" value="1"/>
</dbReference>
<dbReference type="Gene3D" id="2.70.98.70">
    <property type="match status" value="1"/>
</dbReference>
<dbReference type="Pfam" id="PF07940">
    <property type="entry name" value="Hepar_II_III_C"/>
    <property type="match status" value="1"/>
</dbReference>
<dbReference type="PANTHER" id="PTHR39210">
    <property type="entry name" value="HEPARIN-SULFATE LYASE"/>
    <property type="match status" value="1"/>
</dbReference>
<dbReference type="AlphaFoldDB" id="A0A2Z2K8D3"/>
<comment type="subcellular location">
    <subcellularLocation>
        <location evidence="1">Periplasm</location>
    </subcellularLocation>
</comment>
<organism evidence="7 8">
    <name type="scientific">Paenibacillus donghaensis</name>
    <dbReference type="NCBI Taxonomy" id="414771"/>
    <lineage>
        <taxon>Bacteria</taxon>
        <taxon>Bacillati</taxon>
        <taxon>Bacillota</taxon>
        <taxon>Bacilli</taxon>
        <taxon>Bacillales</taxon>
        <taxon>Paenibacillaceae</taxon>
        <taxon>Paenibacillus</taxon>
    </lineage>
</organism>
<dbReference type="EMBL" id="CP021780">
    <property type="protein sequence ID" value="ASA21544.1"/>
    <property type="molecule type" value="Genomic_DNA"/>
</dbReference>
<dbReference type="OrthoDB" id="9772435at2"/>
<evidence type="ECO:0000313" key="7">
    <source>
        <dbReference type="EMBL" id="ASA21544.1"/>
    </source>
</evidence>
<dbReference type="RefSeq" id="WP_087915552.1">
    <property type="nucleotide sequence ID" value="NZ_CP021780.1"/>
</dbReference>
<feature type="domain" description="Heparinase II/III-like C-terminal" evidence="6">
    <location>
        <begin position="384"/>
        <end position="537"/>
    </location>
</feature>
<gene>
    <name evidence="7" type="ORF">B9T62_12600</name>
</gene>
<dbReference type="InterPro" id="IPR012480">
    <property type="entry name" value="Hepar_II_III_C"/>
</dbReference>
<dbReference type="GO" id="GO:0042597">
    <property type="term" value="C:periplasmic space"/>
    <property type="evidence" value="ECO:0007669"/>
    <property type="project" value="UniProtKB-SubCell"/>
</dbReference>
<evidence type="ECO:0000313" key="8">
    <source>
        <dbReference type="Proteomes" id="UP000249890"/>
    </source>
</evidence>
<accession>A0A2Z2K8D3</accession>
<protein>
    <submittedName>
        <fullName evidence="7">Uncharacterized protein</fullName>
    </submittedName>
</protein>
<keyword evidence="3" id="KW-0574">Periplasm</keyword>
<evidence type="ECO:0000259" key="6">
    <source>
        <dbReference type="Pfam" id="PF07940"/>
    </source>
</evidence>
<evidence type="ECO:0000256" key="4">
    <source>
        <dbReference type="ARBA" id="ARBA00023239"/>
    </source>
</evidence>
<evidence type="ECO:0000256" key="2">
    <source>
        <dbReference type="ARBA" id="ARBA00022729"/>
    </source>
</evidence>
<evidence type="ECO:0000256" key="3">
    <source>
        <dbReference type="ARBA" id="ARBA00022764"/>
    </source>
</evidence>
<dbReference type="Proteomes" id="UP000249890">
    <property type="component" value="Chromosome"/>
</dbReference>
<name>A0A2Z2K8D3_9BACL</name>
<dbReference type="KEGG" id="pdh:B9T62_12600"/>
<dbReference type="GO" id="GO:0016829">
    <property type="term" value="F:lyase activity"/>
    <property type="evidence" value="ECO:0007669"/>
    <property type="project" value="UniProtKB-KW"/>
</dbReference>
<keyword evidence="4" id="KW-0456">Lyase</keyword>
<dbReference type="Gene3D" id="1.50.10.100">
    <property type="entry name" value="Chondroitin AC/alginate lyase"/>
    <property type="match status" value="1"/>
</dbReference>
<reference evidence="7 8" key="1">
    <citation type="submission" date="2017-06" db="EMBL/GenBank/DDBJ databases">
        <title>Complete genome sequence of Paenibacillus donghaensis KCTC 13049T isolated from East Sea sediment, South Korea.</title>
        <authorList>
            <person name="Jung B.K."/>
            <person name="Hong S.-J."/>
            <person name="Shin J.-H."/>
        </authorList>
    </citation>
    <scope>NUCLEOTIDE SEQUENCE [LARGE SCALE GENOMIC DNA]</scope>
    <source>
        <strain evidence="7 8">KCTC 13049</strain>
    </source>
</reference>
<keyword evidence="2" id="KW-0732">Signal</keyword>
<dbReference type="Pfam" id="PF05426">
    <property type="entry name" value="Alginate_lyase"/>
    <property type="match status" value="1"/>
</dbReference>
<dbReference type="InterPro" id="IPR008929">
    <property type="entry name" value="Chondroitin_lyas"/>
</dbReference>
<dbReference type="InterPro" id="IPR008397">
    <property type="entry name" value="Alginate_lyase_dom"/>
</dbReference>
<evidence type="ECO:0000256" key="1">
    <source>
        <dbReference type="ARBA" id="ARBA00004418"/>
    </source>
</evidence>